<dbReference type="InterPro" id="IPR000092">
    <property type="entry name" value="Polyprenyl_synt"/>
</dbReference>
<dbReference type="GO" id="GO:0046872">
    <property type="term" value="F:metal ion binding"/>
    <property type="evidence" value="ECO:0007669"/>
    <property type="project" value="UniProtKB-KW"/>
</dbReference>
<accession>A0A7Y9AV67</accession>
<dbReference type="RefSeq" id="WP_179749099.1">
    <property type="nucleotide sequence ID" value="NZ_BAAAGN010000038.1"/>
</dbReference>
<evidence type="ECO:0000256" key="1">
    <source>
        <dbReference type="ARBA" id="ARBA00001946"/>
    </source>
</evidence>
<evidence type="ECO:0000256" key="5">
    <source>
        <dbReference type="ARBA" id="ARBA00022842"/>
    </source>
</evidence>
<dbReference type="AlphaFoldDB" id="A0A7Y9AV67"/>
<proteinExistence type="inferred from homology"/>
<dbReference type="SFLD" id="SFLDG01017">
    <property type="entry name" value="Polyprenyl_Transferase_Like"/>
    <property type="match status" value="1"/>
</dbReference>
<protein>
    <submittedName>
        <fullName evidence="7">Geranylgeranyl diphosphate synthase type I</fullName>
        <ecNumber evidence="7">2.5.1.1</ecNumber>
        <ecNumber evidence="7">2.5.1.10</ecNumber>
        <ecNumber evidence="7">2.5.1.29</ecNumber>
    </submittedName>
</protein>
<dbReference type="InterPro" id="IPR033749">
    <property type="entry name" value="Polyprenyl_synt_CS"/>
</dbReference>
<reference evidence="7 8" key="1">
    <citation type="submission" date="2020-07" db="EMBL/GenBank/DDBJ databases">
        <title>Sequencing the genomes of 1000 actinobacteria strains.</title>
        <authorList>
            <person name="Klenk H.-P."/>
        </authorList>
    </citation>
    <scope>NUCLEOTIDE SEQUENCE [LARGE SCALE GENOMIC DNA]</scope>
    <source>
        <strain evidence="7 8">DSM 7487</strain>
    </source>
</reference>
<dbReference type="CDD" id="cd00685">
    <property type="entry name" value="Trans_IPPS_HT"/>
    <property type="match status" value="1"/>
</dbReference>
<name>A0A7Y9AV67_9ACTN</name>
<dbReference type="EMBL" id="JACCBB010000001">
    <property type="protein sequence ID" value="NYD21060.1"/>
    <property type="molecule type" value="Genomic_DNA"/>
</dbReference>
<dbReference type="EC" id="2.5.1.10" evidence="7"/>
<dbReference type="PROSITE" id="PS00723">
    <property type="entry name" value="POLYPRENYL_SYNTHASE_1"/>
    <property type="match status" value="1"/>
</dbReference>
<dbReference type="PROSITE" id="PS00444">
    <property type="entry name" value="POLYPRENYL_SYNTHASE_2"/>
    <property type="match status" value="1"/>
</dbReference>
<keyword evidence="5" id="KW-0460">Magnesium</keyword>
<dbReference type="EC" id="2.5.1.29" evidence="7"/>
<evidence type="ECO:0000256" key="3">
    <source>
        <dbReference type="ARBA" id="ARBA00022679"/>
    </source>
</evidence>
<evidence type="ECO:0000256" key="6">
    <source>
        <dbReference type="RuleBase" id="RU004466"/>
    </source>
</evidence>
<evidence type="ECO:0000313" key="8">
    <source>
        <dbReference type="Proteomes" id="UP000521922"/>
    </source>
</evidence>
<dbReference type="GO" id="GO:0004337">
    <property type="term" value="F:(2E,6E)-farnesyl diphosphate synthase activity"/>
    <property type="evidence" value="ECO:0007669"/>
    <property type="project" value="UniProtKB-EC"/>
</dbReference>
<dbReference type="GO" id="GO:0004311">
    <property type="term" value="F:geranylgeranyl diphosphate synthase activity"/>
    <property type="evidence" value="ECO:0007669"/>
    <property type="project" value="UniProtKB-EC"/>
</dbReference>
<evidence type="ECO:0000313" key="7">
    <source>
        <dbReference type="EMBL" id="NYD21060.1"/>
    </source>
</evidence>
<evidence type="ECO:0000256" key="4">
    <source>
        <dbReference type="ARBA" id="ARBA00022723"/>
    </source>
</evidence>
<keyword evidence="4" id="KW-0479">Metal-binding</keyword>
<dbReference type="Pfam" id="PF00348">
    <property type="entry name" value="polyprenyl_synt"/>
    <property type="match status" value="1"/>
</dbReference>
<dbReference type="EC" id="2.5.1.1" evidence="7"/>
<sequence length="368" mass="38952">MPPTSVETTAPLRATSDLRTAVSAVLDDFLHDQTAVLREVSEDCEPVLDAVRDLVAGGKRLRPAFCFWGYHGVAEGLPDAGVVTAAAALELFQAAALIHDDVMDDSDTRRGQPAVHRRFEALHRESGWDGSGTRFGLAGAVLAGDLCLGWSDELFSRSELPADALLRGRQVFNTMRTQLMGGQYLDMLEQASSTQRGAAGAVDRARRVLTFKSAKYSIEHPLLLGGSLAGASTDLLADYSRFGLALGEAFQLRDDVLGVFGDPTETGKPAGDDLREGKRTVLVGLAVQNATPAQAEQVDRLLGAPDLDAEGVEVLRTVLTETGALAGVEELISAQVDAACATLDAADLTDSARAALHELVVAATSRRS</sequence>
<evidence type="ECO:0000256" key="2">
    <source>
        <dbReference type="ARBA" id="ARBA00006706"/>
    </source>
</evidence>
<dbReference type="PANTHER" id="PTHR12001:SF85">
    <property type="entry name" value="SHORT CHAIN ISOPRENYL DIPHOSPHATE SYNTHASE"/>
    <property type="match status" value="1"/>
</dbReference>
<dbReference type="PANTHER" id="PTHR12001">
    <property type="entry name" value="GERANYLGERANYL PYROPHOSPHATE SYNTHASE"/>
    <property type="match status" value="1"/>
</dbReference>
<dbReference type="GO" id="GO:0004161">
    <property type="term" value="F:dimethylallyltranstransferase activity"/>
    <property type="evidence" value="ECO:0007669"/>
    <property type="project" value="UniProtKB-EC"/>
</dbReference>
<dbReference type="Proteomes" id="UP000521922">
    <property type="component" value="Unassembled WGS sequence"/>
</dbReference>
<comment type="caution">
    <text evidence="7">The sequence shown here is derived from an EMBL/GenBank/DDBJ whole genome shotgun (WGS) entry which is preliminary data.</text>
</comment>
<keyword evidence="3 6" id="KW-0808">Transferase</keyword>
<dbReference type="SUPFAM" id="SSF48576">
    <property type="entry name" value="Terpenoid synthases"/>
    <property type="match status" value="1"/>
</dbReference>
<dbReference type="Gene3D" id="1.10.600.10">
    <property type="entry name" value="Farnesyl Diphosphate Synthase"/>
    <property type="match status" value="1"/>
</dbReference>
<organism evidence="7 8">
    <name type="scientific">Kineococcus aurantiacus</name>
    <dbReference type="NCBI Taxonomy" id="37633"/>
    <lineage>
        <taxon>Bacteria</taxon>
        <taxon>Bacillati</taxon>
        <taxon>Actinomycetota</taxon>
        <taxon>Actinomycetes</taxon>
        <taxon>Kineosporiales</taxon>
        <taxon>Kineosporiaceae</taxon>
        <taxon>Kineococcus</taxon>
    </lineage>
</organism>
<comment type="cofactor">
    <cofactor evidence="1">
        <name>Mg(2+)</name>
        <dbReference type="ChEBI" id="CHEBI:18420"/>
    </cofactor>
</comment>
<gene>
    <name evidence="7" type="ORF">BJ968_000600</name>
</gene>
<dbReference type="InterPro" id="IPR008949">
    <property type="entry name" value="Isoprenoid_synthase_dom_sf"/>
</dbReference>
<keyword evidence="8" id="KW-1185">Reference proteome</keyword>
<dbReference type="GO" id="GO:0008299">
    <property type="term" value="P:isoprenoid biosynthetic process"/>
    <property type="evidence" value="ECO:0007669"/>
    <property type="project" value="InterPro"/>
</dbReference>
<comment type="similarity">
    <text evidence="2 6">Belongs to the FPP/GGPP synthase family.</text>
</comment>
<dbReference type="SFLD" id="SFLDS00005">
    <property type="entry name" value="Isoprenoid_Synthase_Type_I"/>
    <property type="match status" value="1"/>
</dbReference>